<feature type="compositionally biased region" description="Polar residues" evidence="1">
    <location>
        <begin position="262"/>
        <end position="276"/>
    </location>
</feature>
<feature type="region of interest" description="Disordered" evidence="1">
    <location>
        <begin position="168"/>
        <end position="191"/>
    </location>
</feature>
<accession>A0ABR4EEB3</accession>
<evidence type="ECO:0000313" key="3">
    <source>
        <dbReference type="Proteomes" id="UP001600888"/>
    </source>
</evidence>
<feature type="region of interest" description="Disordered" evidence="1">
    <location>
        <begin position="234"/>
        <end position="279"/>
    </location>
</feature>
<protein>
    <submittedName>
        <fullName evidence="2">Uncharacterized protein</fullName>
    </submittedName>
</protein>
<sequence>MASYQVHLRPGVDWDAKPLPPLPLDPERSRGYYKPALNNNSEKSIVAVHRRGNVFPPELDIRRFHEADSRVVLDRPTRARPDHQVWPSTVSAPYNYTSAKREEDTAPARLHHSCQKSDQTTSRSSRSKAPPPAITTVEDLSLPPKVRQIIGVDSPRRTRAAQWNPISTQAAPSPTTAARPISTTSVYSQASGPRREMDMLFHMEEIVEERGKTEDDDEIHRRLDSLIQSPGFAAIGCFPDSSTPDPRFSISAATSREDESRQQVPTNHPEQPPQDQRSSREMYHDLVVELAQSAPAALPPPPKPPVELDGRPSESSSLHHRRHHSSQSKEAGQLHRGNAHASCPQLSRPTPRSLHISVFDHESSDSESDSDSKPLWSPRFAFLGRRPVSKPGKRR</sequence>
<gene>
    <name evidence="2" type="ORF">FJTKL_12269</name>
</gene>
<feature type="region of interest" description="Disordered" evidence="1">
    <location>
        <begin position="99"/>
        <end position="137"/>
    </location>
</feature>
<evidence type="ECO:0000313" key="2">
    <source>
        <dbReference type="EMBL" id="KAL2280756.1"/>
    </source>
</evidence>
<dbReference type="Proteomes" id="UP001600888">
    <property type="component" value="Unassembled WGS sequence"/>
</dbReference>
<organism evidence="2 3">
    <name type="scientific">Diaporthe vaccinii</name>
    <dbReference type="NCBI Taxonomy" id="105482"/>
    <lineage>
        <taxon>Eukaryota</taxon>
        <taxon>Fungi</taxon>
        <taxon>Dikarya</taxon>
        <taxon>Ascomycota</taxon>
        <taxon>Pezizomycotina</taxon>
        <taxon>Sordariomycetes</taxon>
        <taxon>Sordariomycetidae</taxon>
        <taxon>Diaporthales</taxon>
        <taxon>Diaporthaceae</taxon>
        <taxon>Diaporthe</taxon>
        <taxon>Diaporthe eres species complex</taxon>
    </lineage>
</organism>
<feature type="region of interest" description="Disordered" evidence="1">
    <location>
        <begin position="294"/>
        <end position="395"/>
    </location>
</feature>
<name>A0ABR4EEB3_9PEZI</name>
<feature type="compositionally biased region" description="Low complexity" evidence="1">
    <location>
        <begin position="168"/>
        <end position="185"/>
    </location>
</feature>
<keyword evidence="3" id="KW-1185">Reference proteome</keyword>
<comment type="caution">
    <text evidence="2">The sequence shown here is derived from an EMBL/GenBank/DDBJ whole genome shotgun (WGS) entry which is preliminary data.</text>
</comment>
<dbReference type="EMBL" id="JBAWTH010000063">
    <property type="protein sequence ID" value="KAL2280756.1"/>
    <property type="molecule type" value="Genomic_DNA"/>
</dbReference>
<reference evidence="2 3" key="1">
    <citation type="submission" date="2024-03" db="EMBL/GenBank/DDBJ databases">
        <title>A high-quality draft genome sequence of Diaporthe vaccinii, a causative agent of upright dieback and viscid rot disease in cranberry plants.</title>
        <authorList>
            <person name="Sarrasin M."/>
            <person name="Lang B.F."/>
            <person name="Burger G."/>
        </authorList>
    </citation>
    <scope>NUCLEOTIDE SEQUENCE [LARGE SCALE GENOMIC DNA]</scope>
    <source>
        <strain evidence="2 3">IS7</strain>
    </source>
</reference>
<feature type="region of interest" description="Disordered" evidence="1">
    <location>
        <begin position="1"/>
        <end position="30"/>
    </location>
</feature>
<proteinExistence type="predicted"/>
<evidence type="ECO:0000256" key="1">
    <source>
        <dbReference type="SAM" id="MobiDB-lite"/>
    </source>
</evidence>